<evidence type="ECO:0000259" key="7">
    <source>
        <dbReference type="Pfam" id="PF00535"/>
    </source>
</evidence>
<dbReference type="GO" id="GO:0005886">
    <property type="term" value="C:plasma membrane"/>
    <property type="evidence" value="ECO:0007669"/>
    <property type="project" value="UniProtKB-SubCell"/>
</dbReference>
<gene>
    <name evidence="8" type="ORF">COS24_01410</name>
</gene>
<keyword evidence="6" id="KW-0812">Transmembrane</keyword>
<organism evidence="8 9">
    <name type="scientific">Candidatus Nealsonbacteria bacterium CG02_land_8_20_14_3_00_34_20</name>
    <dbReference type="NCBI Taxonomy" id="1974698"/>
    <lineage>
        <taxon>Bacteria</taxon>
        <taxon>Candidatus Nealsoniibacteriota</taxon>
    </lineage>
</organism>
<protein>
    <submittedName>
        <fullName evidence="8">Glycosyl transferase family 2</fullName>
    </submittedName>
</protein>
<evidence type="ECO:0000256" key="5">
    <source>
        <dbReference type="ARBA" id="ARBA00023136"/>
    </source>
</evidence>
<dbReference type="SUPFAM" id="SSF53448">
    <property type="entry name" value="Nucleotide-diphospho-sugar transferases"/>
    <property type="match status" value="1"/>
</dbReference>
<dbReference type="Gene3D" id="3.90.550.10">
    <property type="entry name" value="Spore Coat Polysaccharide Biosynthesis Protein SpsA, Chain A"/>
    <property type="match status" value="1"/>
</dbReference>
<comment type="caution">
    <text evidence="8">The sequence shown here is derived from an EMBL/GenBank/DDBJ whole genome shotgun (WGS) entry which is preliminary data.</text>
</comment>
<name>A0A2M7DAX3_9BACT</name>
<dbReference type="GO" id="GO:0016757">
    <property type="term" value="F:glycosyltransferase activity"/>
    <property type="evidence" value="ECO:0007669"/>
    <property type="project" value="UniProtKB-KW"/>
</dbReference>
<evidence type="ECO:0000313" key="9">
    <source>
        <dbReference type="Proteomes" id="UP000229625"/>
    </source>
</evidence>
<keyword evidence="2" id="KW-1003">Cell membrane</keyword>
<keyword evidence="3" id="KW-0328">Glycosyltransferase</keyword>
<dbReference type="PANTHER" id="PTHR43646:SF2">
    <property type="entry name" value="GLYCOSYLTRANSFERASE 2-LIKE DOMAIN-CONTAINING PROTEIN"/>
    <property type="match status" value="1"/>
</dbReference>
<keyword evidence="5 6" id="KW-0472">Membrane</keyword>
<accession>A0A2M7DAX3</accession>
<evidence type="ECO:0000313" key="8">
    <source>
        <dbReference type="EMBL" id="PIV45608.1"/>
    </source>
</evidence>
<dbReference type="InterPro" id="IPR001173">
    <property type="entry name" value="Glyco_trans_2-like"/>
</dbReference>
<evidence type="ECO:0000256" key="4">
    <source>
        <dbReference type="ARBA" id="ARBA00022679"/>
    </source>
</evidence>
<dbReference type="EMBL" id="PETY01000020">
    <property type="protein sequence ID" value="PIV45608.1"/>
    <property type="molecule type" value="Genomic_DNA"/>
</dbReference>
<evidence type="ECO:0000256" key="3">
    <source>
        <dbReference type="ARBA" id="ARBA00022676"/>
    </source>
</evidence>
<keyword evidence="6" id="KW-1133">Transmembrane helix</keyword>
<evidence type="ECO:0000256" key="1">
    <source>
        <dbReference type="ARBA" id="ARBA00004236"/>
    </source>
</evidence>
<comment type="subcellular location">
    <subcellularLocation>
        <location evidence="1">Cell membrane</location>
    </subcellularLocation>
</comment>
<dbReference type="AlphaFoldDB" id="A0A2M7DAX3"/>
<keyword evidence="4 8" id="KW-0808">Transferase</keyword>
<feature type="domain" description="Glycosyltransferase 2-like" evidence="7">
    <location>
        <begin position="3"/>
        <end position="124"/>
    </location>
</feature>
<dbReference type="Pfam" id="PF00535">
    <property type="entry name" value="Glycos_transf_2"/>
    <property type="match status" value="1"/>
</dbReference>
<proteinExistence type="predicted"/>
<evidence type="ECO:0000256" key="2">
    <source>
        <dbReference type="ARBA" id="ARBA00022475"/>
    </source>
</evidence>
<dbReference type="InterPro" id="IPR029044">
    <property type="entry name" value="Nucleotide-diphossugar_trans"/>
</dbReference>
<evidence type="ECO:0000256" key="6">
    <source>
        <dbReference type="SAM" id="Phobius"/>
    </source>
</evidence>
<sequence>MFSIIIPTLNEEKYLALLLEEIKKQKFNDYEVIVADAGSEDKTIEIAKNYGCKITFGGLPPQGRNRGAKEAKGNLFLFMDADNIFLPEGFLDKLLKEFYQRNLGVASFPIYPKGNGFDKFAYRIYNDWVNLTQKFLAYAFNSVLVKKEIFQEIGGFDERITIGEDYDFAKRAAKVSNFGFIKTESVITSIRRFEKDGRLKTYFKYLLVGLYMFLFGPVRSDIFKYRFNHYRK</sequence>
<dbReference type="Proteomes" id="UP000229625">
    <property type="component" value="Unassembled WGS sequence"/>
</dbReference>
<dbReference type="PANTHER" id="PTHR43646">
    <property type="entry name" value="GLYCOSYLTRANSFERASE"/>
    <property type="match status" value="1"/>
</dbReference>
<reference evidence="9" key="1">
    <citation type="submission" date="2017-09" db="EMBL/GenBank/DDBJ databases">
        <title>Depth-based differentiation of microbial function through sediment-hosted aquifers and enrichment of novel symbionts in the deep terrestrial subsurface.</title>
        <authorList>
            <person name="Probst A.J."/>
            <person name="Ladd B."/>
            <person name="Jarett J.K."/>
            <person name="Geller-Mcgrath D.E."/>
            <person name="Sieber C.M.K."/>
            <person name="Emerson J.B."/>
            <person name="Anantharaman K."/>
            <person name="Thomas B.C."/>
            <person name="Malmstrom R."/>
            <person name="Stieglmeier M."/>
            <person name="Klingl A."/>
            <person name="Woyke T."/>
            <person name="Ryan C.M."/>
            <person name="Banfield J.F."/>
        </authorList>
    </citation>
    <scope>NUCLEOTIDE SEQUENCE [LARGE SCALE GENOMIC DNA]</scope>
</reference>
<feature type="transmembrane region" description="Helical" evidence="6">
    <location>
        <begin position="202"/>
        <end position="222"/>
    </location>
</feature>